<proteinExistence type="predicted"/>
<dbReference type="PANTHER" id="PTHR36866">
    <property type="entry name" value="CHROMOSOME 4 OPEN READING FRAME 50"/>
    <property type="match status" value="1"/>
</dbReference>
<organism evidence="2">
    <name type="scientific">Ailuropoda melanoleuca</name>
    <name type="common">Giant panda</name>
    <dbReference type="NCBI Taxonomy" id="9646"/>
    <lineage>
        <taxon>Eukaryota</taxon>
        <taxon>Metazoa</taxon>
        <taxon>Chordata</taxon>
        <taxon>Craniata</taxon>
        <taxon>Vertebrata</taxon>
        <taxon>Euteleostomi</taxon>
        <taxon>Mammalia</taxon>
        <taxon>Eutheria</taxon>
        <taxon>Laurasiatheria</taxon>
        <taxon>Carnivora</taxon>
        <taxon>Caniformia</taxon>
        <taxon>Ursidae</taxon>
        <taxon>Ailuropoda</taxon>
    </lineage>
</organism>
<feature type="non-terminal residue" evidence="2">
    <location>
        <position position="277"/>
    </location>
</feature>
<dbReference type="EMBL" id="GL193112">
    <property type="protein sequence ID" value="EFB28521.1"/>
    <property type="molecule type" value="Genomic_DNA"/>
</dbReference>
<keyword evidence="1" id="KW-0175">Coiled coil</keyword>
<feature type="non-terminal residue" evidence="2">
    <location>
        <position position="1"/>
    </location>
</feature>
<dbReference type="Pfam" id="PF15030">
    <property type="entry name" value="DUF4527"/>
    <property type="match status" value="1"/>
</dbReference>
<name>D2HP10_AILME</name>
<evidence type="ECO:0000313" key="2">
    <source>
        <dbReference type="EMBL" id="EFB28521.1"/>
    </source>
</evidence>
<dbReference type="PANTHER" id="PTHR36866:SF1">
    <property type="entry name" value="GENE 1043-RELATED"/>
    <property type="match status" value="1"/>
</dbReference>
<feature type="coiled-coil region" evidence="1">
    <location>
        <begin position="39"/>
        <end position="73"/>
    </location>
</feature>
<sequence>QLREPEANPPTEDLRLRVGQLQHRVLTLRCQLRDQVAAHLQLQAALEEAARLRDQLQGELNELQKKQHEANFAVAPLKAKLASLVQKCRERNLLIEHLLQELHRHGVENQWLSETAHGMVADVALAQYAAAFLAPGLPETSHHLDVESEKAAVERAQKCLLNPKMDRVIIQRPLYSESWPVPEAEWPAQMAQLDSLKLALPSGQTPAPGACPAAAATEPALPAQCLREGGPSCPILPADGLQPPSEVLSPVRILAFHKELRQSICSNSQVNKSPLEL</sequence>
<reference evidence="2" key="1">
    <citation type="journal article" date="2010" name="Nature">
        <title>The sequence and de novo assembly of the giant panda genome.</title>
        <authorList>
            <person name="Li R."/>
            <person name="Fan W."/>
            <person name="Tian G."/>
            <person name="Zhu H."/>
            <person name="He L."/>
            <person name="Cai J."/>
            <person name="Huang Q."/>
            <person name="Cai Q."/>
            <person name="Li B."/>
            <person name="Bai Y."/>
            <person name="Zhang Z."/>
            <person name="Zhang Y."/>
            <person name="Wang W."/>
            <person name="Li J."/>
            <person name="Wei F."/>
            <person name="Li H."/>
            <person name="Jian M."/>
            <person name="Li J."/>
            <person name="Zhang Z."/>
            <person name="Nielsen R."/>
            <person name="Li D."/>
            <person name="Gu W."/>
            <person name="Yang Z."/>
            <person name="Xuan Z."/>
            <person name="Ryder O.A."/>
            <person name="Leung F.C."/>
            <person name="Zhou Y."/>
            <person name="Cao J."/>
            <person name="Sun X."/>
            <person name="Fu Y."/>
            <person name="Fang X."/>
            <person name="Guo X."/>
            <person name="Wang B."/>
            <person name="Hou R."/>
            <person name="Shen F."/>
            <person name="Mu B."/>
            <person name="Ni P."/>
            <person name="Lin R."/>
            <person name="Qian W."/>
            <person name="Wang G."/>
            <person name="Yu C."/>
            <person name="Nie W."/>
            <person name="Wang J."/>
            <person name="Wu Z."/>
            <person name="Liang H."/>
            <person name="Min J."/>
            <person name="Wu Q."/>
            <person name="Cheng S."/>
            <person name="Ruan J."/>
            <person name="Wang M."/>
            <person name="Shi Z."/>
            <person name="Wen M."/>
            <person name="Liu B."/>
            <person name="Ren X."/>
            <person name="Zheng H."/>
            <person name="Dong D."/>
            <person name="Cook K."/>
            <person name="Shan G."/>
            <person name="Zhang H."/>
            <person name="Kosiol C."/>
            <person name="Xie X."/>
            <person name="Lu Z."/>
            <person name="Zheng H."/>
            <person name="Li Y."/>
            <person name="Steiner C.C."/>
            <person name="Lam T.T."/>
            <person name="Lin S."/>
            <person name="Zhang Q."/>
            <person name="Li G."/>
            <person name="Tian J."/>
            <person name="Gong T."/>
            <person name="Liu H."/>
            <person name="Zhang D."/>
            <person name="Fang L."/>
            <person name="Ye C."/>
            <person name="Zhang J."/>
            <person name="Hu W."/>
            <person name="Xu A."/>
            <person name="Ren Y."/>
            <person name="Zhang G."/>
            <person name="Bruford M.W."/>
            <person name="Li Q."/>
            <person name="Ma L."/>
            <person name="Guo Y."/>
            <person name="An N."/>
            <person name="Hu Y."/>
            <person name="Zheng Y."/>
            <person name="Shi Y."/>
            <person name="Li Z."/>
            <person name="Liu Q."/>
            <person name="Chen Y."/>
            <person name="Zhao J."/>
            <person name="Qu N."/>
            <person name="Zhao S."/>
            <person name="Tian F."/>
            <person name="Wang X."/>
            <person name="Wang H."/>
            <person name="Xu L."/>
            <person name="Liu X."/>
            <person name="Vinar T."/>
            <person name="Wang Y."/>
            <person name="Lam T.W."/>
            <person name="Yiu S.M."/>
            <person name="Liu S."/>
            <person name="Zhang H."/>
            <person name="Li D."/>
            <person name="Huang Y."/>
            <person name="Wang X."/>
            <person name="Yang G."/>
            <person name="Jiang Z."/>
            <person name="Wang J."/>
            <person name="Qin N."/>
            <person name="Li L."/>
            <person name="Li J."/>
            <person name="Bolund L."/>
            <person name="Kristiansen K."/>
            <person name="Wong G.K."/>
            <person name="Olson M."/>
            <person name="Zhang X."/>
            <person name="Li S."/>
            <person name="Yang H."/>
            <person name="Wang J."/>
            <person name="Wang J."/>
        </authorList>
    </citation>
    <scope>NUCLEOTIDE SEQUENCE [LARGE SCALE GENOMIC DNA]</scope>
</reference>
<dbReference type="InParanoid" id="D2HP10"/>
<accession>D2HP10</accession>
<protein>
    <submittedName>
        <fullName evidence="2">Uncharacterized protein</fullName>
    </submittedName>
</protein>
<gene>
    <name evidence="2" type="ORF">PANDA_013476</name>
</gene>
<dbReference type="InterPro" id="IPR032771">
    <property type="entry name" value="DUF4527"/>
</dbReference>
<evidence type="ECO:0000256" key="1">
    <source>
        <dbReference type="SAM" id="Coils"/>
    </source>
</evidence>
<dbReference type="AlphaFoldDB" id="D2HP10"/>